<comment type="caution">
    <text evidence="1">The sequence shown here is derived from an EMBL/GenBank/DDBJ whole genome shotgun (WGS) entry which is preliminary data.</text>
</comment>
<dbReference type="Proteomes" id="UP000051530">
    <property type="component" value="Unassembled WGS sequence"/>
</dbReference>
<gene>
    <name evidence="1" type="ORF">M153_30240001616</name>
</gene>
<reference evidence="1 2" key="1">
    <citation type="submission" date="2015-07" db="EMBL/GenBank/DDBJ databases">
        <title>The genome of Pseudoloma neurophilia, a relevant intracellular parasite of the zebrafish.</title>
        <authorList>
            <person name="Ndikumana S."/>
            <person name="Pelin A."/>
            <person name="Sanders J."/>
            <person name="Corradi N."/>
        </authorList>
    </citation>
    <scope>NUCLEOTIDE SEQUENCE [LARGE SCALE GENOMIC DNA]</scope>
    <source>
        <strain evidence="1 2">MK1</strain>
    </source>
</reference>
<protein>
    <submittedName>
        <fullName evidence="1">Uncharacterized protein</fullName>
    </submittedName>
</protein>
<dbReference type="VEuPathDB" id="MicrosporidiaDB:M153_30240001616"/>
<dbReference type="EMBL" id="LGUB01000709">
    <property type="protein sequence ID" value="KRH92747.1"/>
    <property type="molecule type" value="Genomic_DNA"/>
</dbReference>
<evidence type="ECO:0000313" key="1">
    <source>
        <dbReference type="EMBL" id="KRH92747.1"/>
    </source>
</evidence>
<name>A0A0R0M2Z7_9MICR</name>
<evidence type="ECO:0000313" key="2">
    <source>
        <dbReference type="Proteomes" id="UP000051530"/>
    </source>
</evidence>
<accession>A0A0R0M2Z7</accession>
<dbReference type="AlphaFoldDB" id="A0A0R0M2Z7"/>
<sequence>MLMQISVSRPLWHPSHTFLLSFFACKSDWHPHTIRTNGQM</sequence>
<keyword evidence="2" id="KW-1185">Reference proteome</keyword>
<organism evidence="1 2">
    <name type="scientific">Pseudoloma neurophilia</name>
    <dbReference type="NCBI Taxonomy" id="146866"/>
    <lineage>
        <taxon>Eukaryota</taxon>
        <taxon>Fungi</taxon>
        <taxon>Fungi incertae sedis</taxon>
        <taxon>Microsporidia</taxon>
        <taxon>Pseudoloma</taxon>
    </lineage>
</organism>
<proteinExistence type="predicted"/>